<keyword evidence="2" id="KW-1185">Reference proteome</keyword>
<evidence type="ECO:0000313" key="2">
    <source>
        <dbReference type="Proteomes" id="UP000829196"/>
    </source>
</evidence>
<evidence type="ECO:0000313" key="1">
    <source>
        <dbReference type="EMBL" id="KAI0501181.1"/>
    </source>
</evidence>
<reference evidence="1" key="1">
    <citation type="journal article" date="2022" name="Front. Genet.">
        <title>Chromosome-Scale Assembly of the Dendrobium nobile Genome Provides Insights Into the Molecular Mechanism of the Biosynthesis of the Medicinal Active Ingredient of Dendrobium.</title>
        <authorList>
            <person name="Xu Q."/>
            <person name="Niu S.-C."/>
            <person name="Li K.-L."/>
            <person name="Zheng P.-J."/>
            <person name="Zhang X.-J."/>
            <person name="Jia Y."/>
            <person name="Liu Y."/>
            <person name="Niu Y.-X."/>
            <person name="Yu L.-H."/>
            <person name="Chen D.-F."/>
            <person name="Zhang G.-Q."/>
        </authorList>
    </citation>
    <scope>NUCLEOTIDE SEQUENCE</scope>
    <source>
        <tissue evidence="1">Leaf</tissue>
    </source>
</reference>
<name>A0A8T3AYM2_DENNO</name>
<accession>A0A8T3AYM2</accession>
<dbReference type="AlphaFoldDB" id="A0A8T3AYM2"/>
<gene>
    <name evidence="1" type="ORF">KFK09_016124</name>
</gene>
<dbReference type="Proteomes" id="UP000829196">
    <property type="component" value="Unassembled WGS sequence"/>
</dbReference>
<organism evidence="1 2">
    <name type="scientific">Dendrobium nobile</name>
    <name type="common">Orchid</name>
    <dbReference type="NCBI Taxonomy" id="94219"/>
    <lineage>
        <taxon>Eukaryota</taxon>
        <taxon>Viridiplantae</taxon>
        <taxon>Streptophyta</taxon>
        <taxon>Embryophyta</taxon>
        <taxon>Tracheophyta</taxon>
        <taxon>Spermatophyta</taxon>
        <taxon>Magnoliopsida</taxon>
        <taxon>Liliopsida</taxon>
        <taxon>Asparagales</taxon>
        <taxon>Orchidaceae</taxon>
        <taxon>Epidendroideae</taxon>
        <taxon>Malaxideae</taxon>
        <taxon>Dendrobiinae</taxon>
        <taxon>Dendrobium</taxon>
    </lineage>
</organism>
<sequence>MIFFAAADLGGFDQFIDFTETVITGIIQIRKLVSLTGFKIGSISMERRQASNGSAAAFIWVVLLLVLPLRLSGLALTVHEVECVYEFVHFEGDLVSGNFVVVDHNIFWGSDHQGIDLIVSTLYAASIH</sequence>
<dbReference type="OrthoDB" id="1725515at2759"/>
<dbReference type="EMBL" id="JAGYWB010000012">
    <property type="protein sequence ID" value="KAI0501181.1"/>
    <property type="molecule type" value="Genomic_DNA"/>
</dbReference>
<comment type="caution">
    <text evidence="1">The sequence shown here is derived from an EMBL/GenBank/DDBJ whole genome shotgun (WGS) entry which is preliminary data.</text>
</comment>
<proteinExistence type="predicted"/>
<protein>
    <submittedName>
        <fullName evidence="1">Uncharacterized protein</fullName>
    </submittedName>
</protein>